<sequence>MEWLIGGGPIMIPLLICSILALAVIIERAINLRRNHILKPEIIRTIETIRSQQDIPLALSKCEVIPGPFSNLLRRILTNNHLTREEKFIDIQAAGRQETKSLERRLLVLEVITAVAPLLGLLGTVLGLEDIFGIISELGLGQAKRFPRGLQKRSEQPYSDFLSQSRPWLLIVISIKKWIPLSWRWKNTPCTFSINFILLRTAGKTEFSFSGCPRDKQWFMYGLIIIFFAL</sequence>
<evidence type="ECO:0000256" key="9">
    <source>
        <dbReference type="SAM" id="Phobius"/>
    </source>
</evidence>
<dbReference type="Pfam" id="PF01618">
    <property type="entry name" value="MotA_ExbB"/>
    <property type="match status" value="1"/>
</dbReference>
<dbReference type="PANTHER" id="PTHR30625">
    <property type="entry name" value="PROTEIN TOLQ"/>
    <property type="match status" value="1"/>
</dbReference>
<feature type="transmembrane region" description="Helical" evidence="9">
    <location>
        <begin position="106"/>
        <end position="128"/>
    </location>
</feature>
<evidence type="ECO:0000256" key="4">
    <source>
        <dbReference type="ARBA" id="ARBA00022692"/>
    </source>
</evidence>
<dbReference type="InterPro" id="IPR050790">
    <property type="entry name" value="ExbB/TolQ_transport"/>
</dbReference>
<feature type="domain" description="MotA/TolQ/ExbB proton channel" evidence="10">
    <location>
        <begin position="83"/>
        <end position="139"/>
    </location>
</feature>
<organism evidence="11 12">
    <name type="scientific">Candidatus Brocadia fulgida</name>
    <dbReference type="NCBI Taxonomy" id="380242"/>
    <lineage>
        <taxon>Bacteria</taxon>
        <taxon>Pseudomonadati</taxon>
        <taxon>Planctomycetota</taxon>
        <taxon>Candidatus Brocadiia</taxon>
        <taxon>Candidatus Brocadiales</taxon>
        <taxon>Candidatus Brocadiaceae</taxon>
        <taxon>Candidatus Brocadia</taxon>
    </lineage>
</organism>
<keyword evidence="7 9" id="KW-0472">Membrane</keyword>
<feature type="transmembrane region" description="Helical" evidence="9">
    <location>
        <begin position="6"/>
        <end position="26"/>
    </location>
</feature>
<keyword evidence="6 9" id="KW-1133">Transmembrane helix</keyword>
<accession>A0A0M2US86</accession>
<dbReference type="Proteomes" id="UP000034954">
    <property type="component" value="Unassembled WGS sequence"/>
</dbReference>
<evidence type="ECO:0000313" key="11">
    <source>
        <dbReference type="EMBL" id="KKO18505.1"/>
    </source>
</evidence>
<dbReference type="GO" id="GO:0005886">
    <property type="term" value="C:plasma membrane"/>
    <property type="evidence" value="ECO:0007669"/>
    <property type="project" value="UniProtKB-SubCell"/>
</dbReference>
<keyword evidence="12" id="KW-1185">Reference proteome</keyword>
<dbReference type="AlphaFoldDB" id="A0A0M2US86"/>
<evidence type="ECO:0000259" key="10">
    <source>
        <dbReference type="Pfam" id="PF01618"/>
    </source>
</evidence>
<evidence type="ECO:0000256" key="6">
    <source>
        <dbReference type="ARBA" id="ARBA00022989"/>
    </source>
</evidence>
<dbReference type="PANTHER" id="PTHR30625:SF15">
    <property type="entry name" value="BIOPOLYMER TRANSPORT PROTEIN EXBB"/>
    <property type="match status" value="1"/>
</dbReference>
<dbReference type="EMBL" id="LAQJ01000264">
    <property type="protein sequence ID" value="KKO18505.1"/>
    <property type="molecule type" value="Genomic_DNA"/>
</dbReference>
<gene>
    <name evidence="11" type="ORF">BROFUL_02775</name>
</gene>
<keyword evidence="5 8" id="KW-0653">Protein transport</keyword>
<evidence type="ECO:0000313" key="12">
    <source>
        <dbReference type="Proteomes" id="UP000034954"/>
    </source>
</evidence>
<comment type="caution">
    <text evidence="11">The sequence shown here is derived from an EMBL/GenBank/DDBJ whole genome shotgun (WGS) entry which is preliminary data.</text>
</comment>
<evidence type="ECO:0000256" key="5">
    <source>
        <dbReference type="ARBA" id="ARBA00022927"/>
    </source>
</evidence>
<comment type="subcellular location">
    <subcellularLocation>
        <location evidence="1">Cell membrane</location>
        <topology evidence="1">Multi-pass membrane protein</topology>
    </subcellularLocation>
    <subcellularLocation>
        <location evidence="8">Membrane</location>
        <topology evidence="8">Multi-pass membrane protein</topology>
    </subcellularLocation>
</comment>
<name>A0A0M2US86_9BACT</name>
<dbReference type="InterPro" id="IPR002898">
    <property type="entry name" value="MotA_ExbB_proton_chnl"/>
</dbReference>
<keyword evidence="2 8" id="KW-0813">Transport</keyword>
<proteinExistence type="inferred from homology"/>
<keyword evidence="3" id="KW-1003">Cell membrane</keyword>
<keyword evidence="4 9" id="KW-0812">Transmembrane</keyword>
<evidence type="ECO:0000256" key="1">
    <source>
        <dbReference type="ARBA" id="ARBA00004651"/>
    </source>
</evidence>
<protein>
    <submittedName>
        <fullName evidence="11">Biopolymer transporter protein</fullName>
    </submittedName>
</protein>
<evidence type="ECO:0000256" key="8">
    <source>
        <dbReference type="RuleBase" id="RU004057"/>
    </source>
</evidence>
<dbReference type="GO" id="GO:0017038">
    <property type="term" value="P:protein import"/>
    <property type="evidence" value="ECO:0007669"/>
    <property type="project" value="TreeGrafter"/>
</dbReference>
<comment type="similarity">
    <text evidence="8">Belongs to the exbB/tolQ family.</text>
</comment>
<reference evidence="11 12" key="1">
    <citation type="journal article" date="2013" name="BMC Microbiol.">
        <title>Identification of the type II cytochrome c maturation pathway in anammox bacteria by comparative genomics.</title>
        <authorList>
            <person name="Ferousi C."/>
            <person name="Speth D.R."/>
            <person name="Reimann J."/>
            <person name="Op den Camp H.J."/>
            <person name="Allen J.W."/>
            <person name="Keltjens J.T."/>
            <person name="Jetten M.S."/>
        </authorList>
    </citation>
    <scope>NUCLEOTIDE SEQUENCE [LARGE SCALE GENOMIC DNA]</scope>
    <source>
        <strain evidence="11">RU1</strain>
    </source>
</reference>
<evidence type="ECO:0000256" key="7">
    <source>
        <dbReference type="ARBA" id="ARBA00023136"/>
    </source>
</evidence>
<evidence type="ECO:0000256" key="2">
    <source>
        <dbReference type="ARBA" id="ARBA00022448"/>
    </source>
</evidence>
<evidence type="ECO:0000256" key="3">
    <source>
        <dbReference type="ARBA" id="ARBA00022475"/>
    </source>
</evidence>